<sequence>MLYADRGQDYDLYRRRLRERGITPEIARRSRPHGSGPGKVRWDAESANAWLRGPRRLWIRWEHARTCTTPYCNSPIA</sequence>
<reference evidence="1 2" key="2">
    <citation type="journal article" date="2023" name="ChemBioChem">
        <title>Acyltransferase Domain Exchange between Two Independent Type I Polyketide Synthases in the Same Producer Strain of Macrolide Antibiotics.</title>
        <authorList>
            <person name="Kudo F."/>
            <person name="Kishikawa K."/>
            <person name="Tsuboi K."/>
            <person name="Kido T."/>
            <person name="Usui T."/>
            <person name="Hashimoto J."/>
            <person name="Shin-Ya K."/>
            <person name="Miyanaga A."/>
            <person name="Eguchi T."/>
        </authorList>
    </citation>
    <scope>NUCLEOTIDE SEQUENCE [LARGE SCALE GENOMIC DNA]</scope>
    <source>
        <strain evidence="1 2">A-8890</strain>
    </source>
</reference>
<accession>A0ABM7FCZ5</accession>
<dbReference type="Proteomes" id="UP001321542">
    <property type="component" value="Chromosome"/>
</dbReference>
<protein>
    <recommendedName>
        <fullName evidence="3">Transposase</fullName>
    </recommendedName>
</protein>
<reference evidence="1 2" key="1">
    <citation type="journal article" date="2010" name="ChemBioChem">
        <title>Cloning and characterization of the biosynthetic gene cluster of 16-membered macrolide antibiotic FD-891: involvement of a dual functional cytochrome P450 monooxygenase catalyzing epoxidation and hydroxylation.</title>
        <authorList>
            <person name="Kudo F."/>
            <person name="Motegi A."/>
            <person name="Mizoue K."/>
            <person name="Eguchi T."/>
        </authorList>
    </citation>
    <scope>NUCLEOTIDE SEQUENCE [LARGE SCALE GENOMIC DNA]</scope>
    <source>
        <strain evidence="1 2">A-8890</strain>
    </source>
</reference>
<name>A0ABM7FCZ5_9ACTN</name>
<keyword evidence="2" id="KW-1185">Reference proteome</keyword>
<gene>
    <name evidence="1" type="ORF">SGFS_052510</name>
</gene>
<dbReference type="EMBL" id="AP018448">
    <property type="protein sequence ID" value="BBC33957.1"/>
    <property type="molecule type" value="Genomic_DNA"/>
</dbReference>
<proteinExistence type="predicted"/>
<evidence type="ECO:0008006" key="3">
    <source>
        <dbReference type="Google" id="ProtNLM"/>
    </source>
</evidence>
<evidence type="ECO:0000313" key="1">
    <source>
        <dbReference type="EMBL" id="BBC33957.1"/>
    </source>
</evidence>
<evidence type="ECO:0000313" key="2">
    <source>
        <dbReference type="Proteomes" id="UP001321542"/>
    </source>
</evidence>
<organism evidence="1 2">
    <name type="scientific">Streptomyces graminofaciens</name>
    <dbReference type="NCBI Taxonomy" id="68212"/>
    <lineage>
        <taxon>Bacteria</taxon>
        <taxon>Bacillati</taxon>
        <taxon>Actinomycetota</taxon>
        <taxon>Actinomycetes</taxon>
        <taxon>Kitasatosporales</taxon>
        <taxon>Streptomycetaceae</taxon>
        <taxon>Streptomyces</taxon>
    </lineage>
</organism>